<gene>
    <name evidence="1" type="ORF">C2845_PM11G04800</name>
</gene>
<name>A0A3L6RSH6_PANMI</name>
<organism evidence="1 2">
    <name type="scientific">Panicum miliaceum</name>
    <name type="common">Proso millet</name>
    <name type="synonym">Broomcorn millet</name>
    <dbReference type="NCBI Taxonomy" id="4540"/>
    <lineage>
        <taxon>Eukaryota</taxon>
        <taxon>Viridiplantae</taxon>
        <taxon>Streptophyta</taxon>
        <taxon>Embryophyta</taxon>
        <taxon>Tracheophyta</taxon>
        <taxon>Spermatophyta</taxon>
        <taxon>Magnoliopsida</taxon>
        <taxon>Liliopsida</taxon>
        <taxon>Poales</taxon>
        <taxon>Poaceae</taxon>
        <taxon>PACMAD clade</taxon>
        <taxon>Panicoideae</taxon>
        <taxon>Panicodae</taxon>
        <taxon>Paniceae</taxon>
        <taxon>Panicinae</taxon>
        <taxon>Panicum</taxon>
        <taxon>Panicum sect. Panicum</taxon>
    </lineage>
</organism>
<dbReference type="AlphaFoldDB" id="A0A3L6RSH6"/>
<keyword evidence="2" id="KW-1185">Reference proteome</keyword>
<evidence type="ECO:0000313" key="2">
    <source>
        <dbReference type="Proteomes" id="UP000275267"/>
    </source>
</evidence>
<evidence type="ECO:0000313" key="1">
    <source>
        <dbReference type="EMBL" id="RLN08545.1"/>
    </source>
</evidence>
<accession>A0A3L6RSH6</accession>
<reference evidence="2" key="1">
    <citation type="journal article" date="2019" name="Nat. Commun.">
        <title>The genome of broomcorn millet.</title>
        <authorList>
            <person name="Zou C."/>
            <person name="Miki D."/>
            <person name="Li D."/>
            <person name="Tang Q."/>
            <person name="Xiao L."/>
            <person name="Rajput S."/>
            <person name="Deng P."/>
            <person name="Jia W."/>
            <person name="Huang R."/>
            <person name="Zhang M."/>
            <person name="Sun Y."/>
            <person name="Hu J."/>
            <person name="Fu X."/>
            <person name="Schnable P.S."/>
            <person name="Li F."/>
            <person name="Zhang H."/>
            <person name="Feng B."/>
            <person name="Zhu X."/>
            <person name="Liu R."/>
            <person name="Schnable J.C."/>
            <person name="Zhu J.-K."/>
            <person name="Zhang H."/>
        </authorList>
    </citation>
    <scope>NUCLEOTIDE SEQUENCE [LARGE SCALE GENOMIC DNA]</scope>
</reference>
<comment type="caution">
    <text evidence="1">The sequence shown here is derived from an EMBL/GenBank/DDBJ whole genome shotgun (WGS) entry which is preliminary data.</text>
</comment>
<sequence>MALGALANLALCLLCSSVELVAVLLLRGLALAVSVVQLLRLPGQAGSAALEVAKGAIDAAVELVLGVAWDVLAAVVSAFLDFLWSVASGAAELTVTAATELLEAARDGGEEATKALAAALEGAVDAAVAVATRLVESYVGALGQVVDSLNS</sequence>
<dbReference type="EMBL" id="PQIB02000007">
    <property type="protein sequence ID" value="RLN08545.1"/>
    <property type="molecule type" value="Genomic_DNA"/>
</dbReference>
<proteinExistence type="predicted"/>
<dbReference type="Proteomes" id="UP000275267">
    <property type="component" value="Unassembled WGS sequence"/>
</dbReference>
<protein>
    <submittedName>
        <fullName evidence="1">Uncharacterized protein</fullName>
    </submittedName>
</protein>
<dbReference type="OrthoDB" id="691189at2759"/>